<proteinExistence type="predicted"/>
<dbReference type="KEGG" id="ntp:CRH09_20150"/>
<sequence>MEDNVSHVIDVVQRMHRHGPVVLVRHSLGGITIGLVGNAIPEAIRRIVYIPAFCPSTPNAPASWL</sequence>
<reference evidence="1 2" key="1">
    <citation type="submission" date="2017-10" db="EMBL/GenBank/DDBJ databases">
        <title>Comparative genomics between pathogenic Norcardia.</title>
        <authorList>
            <person name="Zeng L."/>
        </authorList>
    </citation>
    <scope>NUCLEOTIDE SEQUENCE [LARGE SCALE GENOMIC DNA]</scope>
    <source>
        <strain evidence="1 2">NC_YFY_NT001</strain>
    </source>
</reference>
<evidence type="ECO:0000313" key="1">
    <source>
        <dbReference type="EMBL" id="ATL68154.1"/>
    </source>
</evidence>
<protein>
    <recommendedName>
        <fullName evidence="3">Serine aminopeptidase S33 domain-containing protein</fullName>
    </recommendedName>
</protein>
<evidence type="ECO:0000313" key="2">
    <source>
        <dbReference type="Proteomes" id="UP000221961"/>
    </source>
</evidence>
<organism evidence="1 2">
    <name type="scientific">Nocardia terpenica</name>
    <dbReference type="NCBI Taxonomy" id="455432"/>
    <lineage>
        <taxon>Bacteria</taxon>
        <taxon>Bacillati</taxon>
        <taxon>Actinomycetota</taxon>
        <taxon>Actinomycetes</taxon>
        <taxon>Mycobacteriales</taxon>
        <taxon>Nocardiaceae</taxon>
        <taxon>Nocardia</taxon>
    </lineage>
</organism>
<gene>
    <name evidence="1" type="ORF">CRH09_20150</name>
</gene>
<dbReference type="AlphaFoldDB" id="A0A291RLX3"/>
<dbReference type="SUPFAM" id="SSF53474">
    <property type="entry name" value="alpha/beta-Hydrolases"/>
    <property type="match status" value="1"/>
</dbReference>
<accession>A0A291RLX3</accession>
<evidence type="ECO:0008006" key="3">
    <source>
        <dbReference type="Google" id="ProtNLM"/>
    </source>
</evidence>
<dbReference type="EMBL" id="CP023778">
    <property type="protein sequence ID" value="ATL68154.1"/>
    <property type="molecule type" value="Genomic_DNA"/>
</dbReference>
<name>A0A291RLX3_9NOCA</name>
<dbReference type="Gene3D" id="3.40.50.1820">
    <property type="entry name" value="alpha/beta hydrolase"/>
    <property type="match status" value="1"/>
</dbReference>
<dbReference type="InterPro" id="IPR029058">
    <property type="entry name" value="AB_hydrolase_fold"/>
</dbReference>
<dbReference type="Proteomes" id="UP000221961">
    <property type="component" value="Chromosome"/>
</dbReference>